<evidence type="ECO:0000256" key="5">
    <source>
        <dbReference type="ARBA" id="ARBA00022839"/>
    </source>
</evidence>
<accession>A0ABU9TSV8</accession>
<dbReference type="PANTHER" id="PTHR34137">
    <property type="entry name" value="EXODEOXYRIBONUCLEASE 7 SMALL SUBUNIT"/>
    <property type="match status" value="1"/>
</dbReference>
<keyword evidence="4 6" id="KW-0378">Hydrolase</keyword>
<dbReference type="NCBIfam" id="TIGR01280">
    <property type="entry name" value="xseB"/>
    <property type="match status" value="1"/>
</dbReference>
<comment type="function">
    <text evidence="6">Bidirectionally degrades single-stranded DNA into large acid-insoluble oligonucleotides, which are then degraded further into small acid-soluble oligonucleotides.</text>
</comment>
<sequence>MPRKKKTTDFEQSLQDLESIVTQMEQGELSLEDSLKAFEEGVSLTRECQNILAQAEQKVQLLMESGGELKTEPFDPEEGS</sequence>
<proteinExistence type="inferred from homology"/>
<dbReference type="HAMAP" id="MF_00337">
    <property type="entry name" value="Exonuc_7_S"/>
    <property type="match status" value="1"/>
</dbReference>
<dbReference type="EC" id="3.1.11.6" evidence="6"/>
<organism evidence="7 8">
    <name type="scientific">Neptuniibacter pectenicola</name>
    <dbReference type="NCBI Taxonomy" id="1806669"/>
    <lineage>
        <taxon>Bacteria</taxon>
        <taxon>Pseudomonadati</taxon>
        <taxon>Pseudomonadota</taxon>
        <taxon>Gammaproteobacteria</taxon>
        <taxon>Oceanospirillales</taxon>
        <taxon>Oceanospirillaceae</taxon>
        <taxon>Neptuniibacter</taxon>
    </lineage>
</organism>
<protein>
    <recommendedName>
        <fullName evidence="6">Exodeoxyribonuclease 7 small subunit</fullName>
        <ecNumber evidence="6">3.1.11.6</ecNumber>
    </recommendedName>
    <alternativeName>
        <fullName evidence="6">Exodeoxyribonuclease VII small subunit</fullName>
        <shortName evidence="6">Exonuclease VII small subunit</shortName>
    </alternativeName>
</protein>
<evidence type="ECO:0000256" key="1">
    <source>
        <dbReference type="ARBA" id="ARBA00009998"/>
    </source>
</evidence>
<comment type="catalytic activity">
    <reaction evidence="6">
        <text>Exonucleolytic cleavage in either 5'- to 3'- or 3'- to 5'-direction to yield nucleoside 5'-phosphates.</text>
        <dbReference type="EC" id="3.1.11.6"/>
    </reaction>
</comment>
<dbReference type="EMBL" id="JBBMRA010000008">
    <property type="protein sequence ID" value="MEM5536813.1"/>
    <property type="molecule type" value="Genomic_DNA"/>
</dbReference>
<dbReference type="SUPFAM" id="SSF116842">
    <property type="entry name" value="XseB-like"/>
    <property type="match status" value="1"/>
</dbReference>
<gene>
    <name evidence="6" type="primary">xseB</name>
    <name evidence="7" type="ORF">WNY58_10460</name>
</gene>
<evidence type="ECO:0000256" key="3">
    <source>
        <dbReference type="ARBA" id="ARBA00022722"/>
    </source>
</evidence>
<dbReference type="NCBIfam" id="NF002140">
    <property type="entry name" value="PRK00977.1-4"/>
    <property type="match status" value="1"/>
</dbReference>
<keyword evidence="5 6" id="KW-0269">Exonuclease</keyword>
<keyword evidence="3 6" id="KW-0540">Nuclease</keyword>
<evidence type="ECO:0000313" key="8">
    <source>
        <dbReference type="Proteomes" id="UP001449225"/>
    </source>
</evidence>
<dbReference type="PANTHER" id="PTHR34137:SF1">
    <property type="entry name" value="EXODEOXYRIBONUCLEASE 7 SMALL SUBUNIT"/>
    <property type="match status" value="1"/>
</dbReference>
<reference evidence="7 8" key="1">
    <citation type="submission" date="2024-03" db="EMBL/GenBank/DDBJ databases">
        <title>Community enrichment and isolation of bacterial strains for fucoidan degradation.</title>
        <authorList>
            <person name="Sichert A."/>
        </authorList>
    </citation>
    <scope>NUCLEOTIDE SEQUENCE [LARGE SCALE GENOMIC DNA]</scope>
    <source>
        <strain evidence="7 8">AS76</strain>
    </source>
</reference>
<dbReference type="Pfam" id="PF02609">
    <property type="entry name" value="Exonuc_VII_S"/>
    <property type="match status" value="1"/>
</dbReference>
<dbReference type="InterPro" id="IPR037004">
    <property type="entry name" value="Exonuc_VII_ssu_sf"/>
</dbReference>
<name>A0ABU9TSV8_9GAMM</name>
<keyword evidence="8" id="KW-1185">Reference proteome</keyword>
<evidence type="ECO:0000313" key="7">
    <source>
        <dbReference type="EMBL" id="MEM5536813.1"/>
    </source>
</evidence>
<comment type="caution">
    <text evidence="7">The sequence shown here is derived from an EMBL/GenBank/DDBJ whole genome shotgun (WGS) entry which is preliminary data.</text>
</comment>
<dbReference type="Gene3D" id="1.10.287.1040">
    <property type="entry name" value="Exonuclease VII, small subunit"/>
    <property type="match status" value="1"/>
</dbReference>
<comment type="similarity">
    <text evidence="1 6">Belongs to the XseB family.</text>
</comment>
<dbReference type="Proteomes" id="UP001449225">
    <property type="component" value="Unassembled WGS sequence"/>
</dbReference>
<keyword evidence="2 6" id="KW-0963">Cytoplasm</keyword>
<comment type="subcellular location">
    <subcellularLocation>
        <location evidence="6">Cytoplasm</location>
    </subcellularLocation>
</comment>
<dbReference type="RefSeq" id="WP_067984040.1">
    <property type="nucleotide sequence ID" value="NZ_CAXBCE010000008.1"/>
</dbReference>
<dbReference type="GO" id="GO:0008855">
    <property type="term" value="F:exodeoxyribonuclease VII activity"/>
    <property type="evidence" value="ECO:0007669"/>
    <property type="project" value="UniProtKB-EC"/>
</dbReference>
<evidence type="ECO:0000256" key="6">
    <source>
        <dbReference type="HAMAP-Rule" id="MF_00337"/>
    </source>
</evidence>
<evidence type="ECO:0000256" key="2">
    <source>
        <dbReference type="ARBA" id="ARBA00022490"/>
    </source>
</evidence>
<dbReference type="PIRSF" id="PIRSF006488">
    <property type="entry name" value="Exonuc_VII_S"/>
    <property type="match status" value="1"/>
</dbReference>
<dbReference type="InterPro" id="IPR003761">
    <property type="entry name" value="Exonuc_VII_S"/>
</dbReference>
<evidence type="ECO:0000256" key="4">
    <source>
        <dbReference type="ARBA" id="ARBA00022801"/>
    </source>
</evidence>
<comment type="subunit">
    <text evidence="6">Heterooligomer composed of large and small subunits.</text>
</comment>